<evidence type="ECO:0000256" key="4">
    <source>
        <dbReference type="SAM" id="MobiDB-lite"/>
    </source>
</evidence>
<evidence type="ECO:0000313" key="7">
    <source>
        <dbReference type="Proteomes" id="UP000217954"/>
    </source>
</evidence>
<dbReference type="NCBIfam" id="NF033788">
    <property type="entry name" value="HTH_metalloreg"/>
    <property type="match status" value="1"/>
</dbReference>
<dbReference type="CDD" id="cd00090">
    <property type="entry name" value="HTH_ARSR"/>
    <property type="match status" value="1"/>
</dbReference>
<dbReference type="InterPro" id="IPR036390">
    <property type="entry name" value="WH_DNA-bd_sf"/>
</dbReference>
<keyword evidence="7" id="KW-1185">Reference proteome</keyword>
<protein>
    <submittedName>
        <fullName evidence="6">Putative transcriptional regulator, ArsR</fullName>
    </submittedName>
</protein>
<dbReference type="GO" id="GO:0003700">
    <property type="term" value="F:DNA-binding transcription factor activity"/>
    <property type="evidence" value="ECO:0007669"/>
    <property type="project" value="InterPro"/>
</dbReference>
<dbReference type="GO" id="GO:0003677">
    <property type="term" value="F:DNA binding"/>
    <property type="evidence" value="ECO:0007669"/>
    <property type="project" value="UniProtKB-KW"/>
</dbReference>
<name>A0A1Z4EWD0_9MYCO</name>
<dbReference type="KEGG" id="mste:MSTE_01952"/>
<dbReference type="Pfam" id="PF12840">
    <property type="entry name" value="HTH_20"/>
    <property type="match status" value="1"/>
</dbReference>
<reference evidence="7" key="1">
    <citation type="journal article" date="2017" name="Genome Announc.">
        <title>Complete Genome Sequence of Mycobacterium stephanolepidis.</title>
        <authorList>
            <person name="Fukano H."/>
            <person name="Yoshida M."/>
            <person name="Katayama Y."/>
            <person name="Omatsu T."/>
            <person name="Mizutani T."/>
            <person name="Kurata O."/>
            <person name="Wada S."/>
            <person name="Hoshino Y."/>
        </authorList>
    </citation>
    <scope>NUCLEOTIDE SEQUENCE [LARGE SCALE GENOMIC DNA]</scope>
    <source>
        <strain evidence="7">NJB0901</strain>
    </source>
</reference>
<keyword evidence="3" id="KW-0804">Transcription</keyword>
<dbReference type="PROSITE" id="PS50987">
    <property type="entry name" value="HTH_ARSR_2"/>
    <property type="match status" value="1"/>
</dbReference>
<accession>A0A1Z4EWD0</accession>
<evidence type="ECO:0000256" key="2">
    <source>
        <dbReference type="ARBA" id="ARBA00023125"/>
    </source>
</evidence>
<dbReference type="InterPro" id="IPR001845">
    <property type="entry name" value="HTH_ArsR_DNA-bd_dom"/>
</dbReference>
<sequence length="135" mass="14574">MTAAIDDDLWAAGGDPTRRRVFDLILNDGVATATTLSDRLPVTRQAVTKHLAVLDKAGLVHATSQGREKQYRANGEQVARIAEQLSAVGSPPGANKAPRRDHRQHHENTPDRVGAGMGHRIPVDARRREGVHPGA</sequence>
<dbReference type="SUPFAM" id="SSF46785">
    <property type="entry name" value="Winged helix' DNA-binding domain"/>
    <property type="match status" value="1"/>
</dbReference>
<dbReference type="EMBL" id="AP018165">
    <property type="protein sequence ID" value="BAX97268.1"/>
    <property type="molecule type" value="Genomic_DNA"/>
</dbReference>
<dbReference type="InterPro" id="IPR011991">
    <property type="entry name" value="ArsR-like_HTH"/>
</dbReference>
<dbReference type="PANTHER" id="PTHR33154">
    <property type="entry name" value="TRANSCRIPTIONAL REGULATOR, ARSR FAMILY"/>
    <property type="match status" value="1"/>
</dbReference>
<feature type="domain" description="HTH arsR-type" evidence="5">
    <location>
        <begin position="1"/>
        <end position="93"/>
    </location>
</feature>
<feature type="region of interest" description="Disordered" evidence="4">
    <location>
        <begin position="85"/>
        <end position="135"/>
    </location>
</feature>
<evidence type="ECO:0000259" key="5">
    <source>
        <dbReference type="PROSITE" id="PS50987"/>
    </source>
</evidence>
<keyword evidence="1" id="KW-0805">Transcription regulation</keyword>
<dbReference type="SMART" id="SM00418">
    <property type="entry name" value="HTH_ARSR"/>
    <property type="match status" value="1"/>
</dbReference>
<dbReference type="InterPro" id="IPR036388">
    <property type="entry name" value="WH-like_DNA-bd_sf"/>
</dbReference>
<dbReference type="PANTHER" id="PTHR33154:SF33">
    <property type="entry name" value="TRANSCRIPTIONAL REPRESSOR SDPR"/>
    <property type="match status" value="1"/>
</dbReference>
<evidence type="ECO:0000256" key="3">
    <source>
        <dbReference type="ARBA" id="ARBA00023163"/>
    </source>
</evidence>
<organism evidence="6 7">
    <name type="scientific">[Mycobacterium] stephanolepidis</name>
    <dbReference type="NCBI Taxonomy" id="1520670"/>
    <lineage>
        <taxon>Bacteria</taxon>
        <taxon>Bacillati</taxon>
        <taxon>Actinomycetota</taxon>
        <taxon>Actinomycetes</taxon>
        <taxon>Mycobacteriales</taxon>
        <taxon>Mycobacteriaceae</taxon>
        <taxon>Mycobacteroides</taxon>
    </lineage>
</organism>
<keyword evidence="2" id="KW-0238">DNA-binding</keyword>
<proteinExistence type="predicted"/>
<reference evidence="6 7" key="2">
    <citation type="journal article" date="2017" name="Int. J. Syst. Evol. Microbiol.">
        <title>Mycobacterium stephanolepidis sp. nov., a rapidly growing species related to Mycobacterium chelonae, isolated from marine teleost fish, Stephanolepis cirrhifer.</title>
        <authorList>
            <person name="Fukano H."/>
            <person name="Wada S."/>
            <person name="Kurata O."/>
            <person name="Katayama K."/>
            <person name="Fujiwara N."/>
            <person name="Hoshino Y."/>
        </authorList>
    </citation>
    <scope>NUCLEOTIDE SEQUENCE [LARGE SCALE GENOMIC DNA]</scope>
    <source>
        <strain evidence="6 7">NJB0901</strain>
    </source>
</reference>
<gene>
    <name evidence="6" type="ORF">MSTE_01952</name>
</gene>
<evidence type="ECO:0000256" key="1">
    <source>
        <dbReference type="ARBA" id="ARBA00023015"/>
    </source>
</evidence>
<dbReference type="Gene3D" id="1.10.10.10">
    <property type="entry name" value="Winged helix-like DNA-binding domain superfamily/Winged helix DNA-binding domain"/>
    <property type="match status" value="1"/>
</dbReference>
<dbReference type="InterPro" id="IPR051081">
    <property type="entry name" value="HTH_MetalResp_TranReg"/>
</dbReference>
<feature type="compositionally biased region" description="Basic and acidic residues" evidence="4">
    <location>
        <begin position="121"/>
        <end position="135"/>
    </location>
</feature>
<dbReference type="AlphaFoldDB" id="A0A1Z4EWD0"/>
<evidence type="ECO:0000313" key="6">
    <source>
        <dbReference type="EMBL" id="BAX97268.1"/>
    </source>
</evidence>
<dbReference type="Proteomes" id="UP000217954">
    <property type="component" value="Chromosome"/>
</dbReference>